<dbReference type="FunFam" id="2.40.420.20:FF:000003">
    <property type="entry name" value="Cation efflux system protein cusB"/>
    <property type="match status" value="1"/>
</dbReference>
<feature type="domain" description="CusB-like barrel-sandwich hybrid" evidence="6">
    <location>
        <begin position="127"/>
        <end position="255"/>
    </location>
</feature>
<dbReference type="FunFam" id="2.40.30.170:FF:000010">
    <property type="entry name" value="Efflux RND transporter periplasmic adaptor subunit"/>
    <property type="match status" value="1"/>
</dbReference>
<evidence type="ECO:0000256" key="2">
    <source>
        <dbReference type="ARBA" id="ARBA00022448"/>
    </source>
</evidence>
<keyword evidence="2" id="KW-0813">Transport</keyword>
<dbReference type="AlphaFoldDB" id="A0A3B0Z7Z9"/>
<dbReference type="PANTHER" id="PTHR30097:SF15">
    <property type="entry name" value="CATION EFFLUX SYSTEM PROTEIN CUSB"/>
    <property type="match status" value="1"/>
</dbReference>
<accession>A0A3B0Z7Z9</accession>
<feature type="domain" description="CzcB-like C-terminal circularly permuted SH3-like" evidence="8">
    <location>
        <begin position="343"/>
        <end position="403"/>
    </location>
</feature>
<dbReference type="GO" id="GO:0030288">
    <property type="term" value="C:outer membrane-bounded periplasmic space"/>
    <property type="evidence" value="ECO:0007669"/>
    <property type="project" value="TreeGrafter"/>
</dbReference>
<dbReference type="GO" id="GO:0015679">
    <property type="term" value="P:plasma membrane copper ion transport"/>
    <property type="evidence" value="ECO:0007669"/>
    <property type="project" value="TreeGrafter"/>
</dbReference>
<dbReference type="Gene3D" id="2.40.420.20">
    <property type="match status" value="1"/>
</dbReference>
<comment type="similarity">
    <text evidence="1">Belongs to the membrane fusion protein (MFP) (TC 8.A.1) family.</text>
</comment>
<evidence type="ECO:0000259" key="7">
    <source>
        <dbReference type="Pfam" id="PF25954"/>
    </source>
</evidence>
<gene>
    <name evidence="9" type="ORF">MNBD_GAMMA17-641</name>
</gene>
<dbReference type="Pfam" id="PF25954">
    <property type="entry name" value="Beta-barrel_RND_2"/>
    <property type="match status" value="1"/>
</dbReference>
<dbReference type="SUPFAM" id="SSF111369">
    <property type="entry name" value="HlyD-like secretion proteins"/>
    <property type="match status" value="1"/>
</dbReference>
<dbReference type="GO" id="GO:0060003">
    <property type="term" value="P:copper ion export"/>
    <property type="evidence" value="ECO:0007669"/>
    <property type="project" value="TreeGrafter"/>
</dbReference>
<keyword evidence="4" id="KW-0406">Ion transport</keyword>
<evidence type="ECO:0000259" key="6">
    <source>
        <dbReference type="Pfam" id="PF25919"/>
    </source>
</evidence>
<dbReference type="Pfam" id="PF25919">
    <property type="entry name" value="BSH_CusB"/>
    <property type="match status" value="1"/>
</dbReference>
<dbReference type="InterPro" id="IPR006143">
    <property type="entry name" value="RND_pump_MFP"/>
</dbReference>
<dbReference type="InterPro" id="IPR058790">
    <property type="entry name" value="BSH_CusB"/>
</dbReference>
<dbReference type="EMBL" id="UOFQ01000139">
    <property type="protein sequence ID" value="VAW89518.1"/>
    <property type="molecule type" value="Genomic_DNA"/>
</dbReference>
<keyword evidence="3" id="KW-0732">Signal</keyword>
<evidence type="ECO:0000256" key="4">
    <source>
        <dbReference type="ARBA" id="ARBA00023065"/>
    </source>
</evidence>
<dbReference type="PANTHER" id="PTHR30097">
    <property type="entry name" value="CATION EFFLUX SYSTEM PROTEIN CUSB"/>
    <property type="match status" value="1"/>
</dbReference>
<dbReference type="NCBIfam" id="TIGR01730">
    <property type="entry name" value="RND_mfp"/>
    <property type="match status" value="1"/>
</dbReference>
<feature type="domain" description="CusB-like three alpha-helical bundle" evidence="5">
    <location>
        <begin position="161"/>
        <end position="222"/>
    </location>
</feature>
<dbReference type="Gene3D" id="6.10.140.730">
    <property type="match status" value="1"/>
</dbReference>
<organism evidence="9">
    <name type="scientific">hydrothermal vent metagenome</name>
    <dbReference type="NCBI Taxonomy" id="652676"/>
    <lineage>
        <taxon>unclassified sequences</taxon>
        <taxon>metagenomes</taxon>
        <taxon>ecological metagenomes</taxon>
    </lineage>
</organism>
<dbReference type="InterPro" id="IPR058649">
    <property type="entry name" value="CzcB_C"/>
</dbReference>
<protein>
    <submittedName>
        <fullName evidence="9">Probable Co/Zn/Cd efflux system membrane fusion protein</fullName>
    </submittedName>
</protein>
<dbReference type="InterPro" id="IPR058791">
    <property type="entry name" value="3HB_CusB"/>
</dbReference>
<dbReference type="InterPro" id="IPR051909">
    <property type="entry name" value="MFP_Cation_Efflux"/>
</dbReference>
<proteinExistence type="inferred from homology"/>
<dbReference type="Pfam" id="PF25975">
    <property type="entry name" value="CzcB_C"/>
    <property type="match status" value="1"/>
</dbReference>
<sequence>MNKITGSVVLVVTFAMGFAGSHFLTKFTASPVKSAAKQSTERKVLFYRNPMNPAITSPVFMQDDMGMDYIAVYADGGSSDEPAGTVTIDPVTVQNIGVRTTLAETRDLSRALSGLGRVDFNEEHLARLHPKTSGWIEELKINETGKKVNKDTILLSIYSPELVAAQQEYLVALNNWETVRSSGVSQMKRSAKTILDSAKERLQLFDVPAHQIKELEQSRKIKKQLHIHSPFEGRVMNIGAREGQYVTPKNELYLIADLSRIWVNVDVFEDEMSWLKEGDRAEMRVRAEPGRTYKGQITFIHPILNPKSRTVQVRLEFDNADLSLKPGMFANVTLYVDPQPNAVVVPSEAIVRSGSREQLFVVREPGKFEPREVTLGVSAEGMTQILSGVEAGEQVVTSSQFLIDSESKLREATAKMMAVMAGESVEQDMSDMDMSMDDMDMDTGESNQ</sequence>
<name>A0A3B0Z7Z9_9ZZZZ</name>
<dbReference type="Gene3D" id="2.40.30.170">
    <property type="match status" value="1"/>
</dbReference>
<evidence type="ECO:0000313" key="9">
    <source>
        <dbReference type="EMBL" id="VAW89518.1"/>
    </source>
</evidence>
<dbReference type="GO" id="GO:0016020">
    <property type="term" value="C:membrane"/>
    <property type="evidence" value="ECO:0007669"/>
    <property type="project" value="InterPro"/>
</dbReference>
<dbReference type="GO" id="GO:0046914">
    <property type="term" value="F:transition metal ion binding"/>
    <property type="evidence" value="ECO:0007669"/>
    <property type="project" value="TreeGrafter"/>
</dbReference>
<dbReference type="Pfam" id="PF25869">
    <property type="entry name" value="3HB_CusB"/>
    <property type="match status" value="1"/>
</dbReference>
<evidence type="ECO:0000256" key="3">
    <source>
        <dbReference type="ARBA" id="ARBA00022729"/>
    </source>
</evidence>
<evidence type="ECO:0000259" key="5">
    <source>
        <dbReference type="Pfam" id="PF25869"/>
    </source>
</evidence>
<evidence type="ECO:0000256" key="1">
    <source>
        <dbReference type="ARBA" id="ARBA00009477"/>
    </source>
</evidence>
<dbReference type="GO" id="GO:0022857">
    <property type="term" value="F:transmembrane transporter activity"/>
    <property type="evidence" value="ECO:0007669"/>
    <property type="project" value="InterPro"/>
</dbReference>
<dbReference type="InterPro" id="IPR058792">
    <property type="entry name" value="Beta-barrel_RND_2"/>
</dbReference>
<reference evidence="9" key="1">
    <citation type="submission" date="2018-06" db="EMBL/GenBank/DDBJ databases">
        <authorList>
            <person name="Zhirakovskaya E."/>
        </authorList>
    </citation>
    <scope>NUCLEOTIDE SEQUENCE</scope>
</reference>
<feature type="domain" description="CusB-like beta-barrel" evidence="7">
    <location>
        <begin position="261"/>
        <end position="334"/>
    </location>
</feature>
<evidence type="ECO:0000259" key="8">
    <source>
        <dbReference type="Pfam" id="PF25975"/>
    </source>
</evidence>